<accession>A0AAV6S3C7</accession>
<reference evidence="2 3" key="1">
    <citation type="journal article" date="2021" name="Sci. Rep.">
        <title>Chromosome anchoring in Senegalese sole (Solea senegalensis) reveals sex-associated markers and genome rearrangements in flatfish.</title>
        <authorList>
            <person name="Guerrero-Cozar I."/>
            <person name="Gomez-Garrido J."/>
            <person name="Berbel C."/>
            <person name="Martinez-Blanch J.F."/>
            <person name="Alioto T."/>
            <person name="Claros M.G."/>
            <person name="Gagnaire P.A."/>
            <person name="Manchado M."/>
        </authorList>
    </citation>
    <scope>NUCLEOTIDE SEQUENCE [LARGE SCALE GENOMIC DNA]</scope>
    <source>
        <strain evidence="2">Sse05_10M</strain>
    </source>
</reference>
<protein>
    <submittedName>
        <fullName evidence="2">Uncharacterized protein</fullName>
    </submittedName>
</protein>
<dbReference type="EMBL" id="JAGKHQ010000008">
    <property type="protein sequence ID" value="KAG7511363.1"/>
    <property type="molecule type" value="Genomic_DNA"/>
</dbReference>
<feature type="region of interest" description="Disordered" evidence="1">
    <location>
        <begin position="1"/>
        <end position="22"/>
    </location>
</feature>
<feature type="compositionally biased region" description="Basic and acidic residues" evidence="1">
    <location>
        <begin position="41"/>
        <end position="56"/>
    </location>
</feature>
<evidence type="ECO:0000313" key="3">
    <source>
        <dbReference type="Proteomes" id="UP000693946"/>
    </source>
</evidence>
<keyword evidence="3" id="KW-1185">Reference proteome</keyword>
<dbReference type="Proteomes" id="UP000693946">
    <property type="component" value="Linkage Group LG16"/>
</dbReference>
<feature type="compositionally biased region" description="Polar residues" evidence="1">
    <location>
        <begin position="85"/>
        <end position="94"/>
    </location>
</feature>
<name>A0AAV6S3C7_SOLSE</name>
<feature type="compositionally biased region" description="Basic and acidic residues" evidence="1">
    <location>
        <begin position="64"/>
        <end position="82"/>
    </location>
</feature>
<gene>
    <name evidence="2" type="ORF">JOB18_047793</name>
</gene>
<feature type="region of interest" description="Disordered" evidence="1">
    <location>
        <begin position="39"/>
        <end position="109"/>
    </location>
</feature>
<comment type="caution">
    <text evidence="2">The sequence shown here is derived from an EMBL/GenBank/DDBJ whole genome shotgun (WGS) entry which is preliminary data.</text>
</comment>
<sequence length="109" mass="11862">MARSLSGPAVDMPSPATSQRPCCQLKSGQMAMVKGQLCSKGKSDTKVQVKHGREDASVTAWGEKGQEIDDERSTKRGRERPRTFQGFSRTNGKGTPQKPRINGGKQGSW</sequence>
<organism evidence="2 3">
    <name type="scientific">Solea senegalensis</name>
    <name type="common">Senegalese sole</name>
    <dbReference type="NCBI Taxonomy" id="28829"/>
    <lineage>
        <taxon>Eukaryota</taxon>
        <taxon>Metazoa</taxon>
        <taxon>Chordata</taxon>
        <taxon>Craniata</taxon>
        <taxon>Vertebrata</taxon>
        <taxon>Euteleostomi</taxon>
        <taxon>Actinopterygii</taxon>
        <taxon>Neopterygii</taxon>
        <taxon>Teleostei</taxon>
        <taxon>Neoteleostei</taxon>
        <taxon>Acanthomorphata</taxon>
        <taxon>Carangaria</taxon>
        <taxon>Pleuronectiformes</taxon>
        <taxon>Pleuronectoidei</taxon>
        <taxon>Soleidae</taxon>
        <taxon>Solea</taxon>
    </lineage>
</organism>
<proteinExistence type="predicted"/>
<dbReference type="AlphaFoldDB" id="A0AAV6S3C7"/>
<evidence type="ECO:0000256" key="1">
    <source>
        <dbReference type="SAM" id="MobiDB-lite"/>
    </source>
</evidence>
<evidence type="ECO:0000313" key="2">
    <source>
        <dbReference type="EMBL" id="KAG7511363.1"/>
    </source>
</evidence>